<proteinExistence type="predicted"/>
<protein>
    <submittedName>
        <fullName evidence="3">Uncharacterized protein</fullName>
    </submittedName>
</protein>
<evidence type="ECO:0000256" key="2">
    <source>
        <dbReference type="SAM" id="SignalP"/>
    </source>
</evidence>
<feature type="compositionally biased region" description="Basic residues" evidence="1">
    <location>
        <begin position="43"/>
        <end position="64"/>
    </location>
</feature>
<gene>
    <name evidence="3" type="ORF">GGR34_000844</name>
</gene>
<dbReference type="RefSeq" id="WP_027315020.1">
    <property type="nucleotide sequence ID" value="NZ_JACIDC010000002.1"/>
</dbReference>
<evidence type="ECO:0000313" key="4">
    <source>
        <dbReference type="Proteomes" id="UP000519439"/>
    </source>
</evidence>
<evidence type="ECO:0000313" key="3">
    <source>
        <dbReference type="EMBL" id="MBB4039209.1"/>
    </source>
</evidence>
<comment type="caution">
    <text evidence="3">The sequence shown here is derived from an EMBL/GenBank/DDBJ whole genome shotgun (WGS) entry which is preliminary data.</text>
</comment>
<feature type="chain" id="PRO_5031478521" evidence="2">
    <location>
        <begin position="24"/>
        <end position="83"/>
    </location>
</feature>
<name>A0A7W6IE68_9HYPH</name>
<keyword evidence="2" id="KW-0732">Signal</keyword>
<reference evidence="3 4" key="1">
    <citation type="submission" date="2020-08" db="EMBL/GenBank/DDBJ databases">
        <title>Genomic Encyclopedia of Type Strains, Phase IV (KMG-IV): sequencing the most valuable type-strain genomes for metagenomic binning, comparative biology and taxonomic classification.</title>
        <authorList>
            <person name="Goeker M."/>
        </authorList>
    </citation>
    <scope>NUCLEOTIDE SEQUENCE [LARGE SCALE GENOMIC DNA]</scope>
    <source>
        <strain evidence="3 4">DSM 15743</strain>
    </source>
</reference>
<accession>A0A7W6IE68</accession>
<dbReference type="AlphaFoldDB" id="A0A7W6IE68"/>
<feature type="compositionally biased region" description="Low complexity" evidence="1">
    <location>
        <begin position="23"/>
        <end position="34"/>
    </location>
</feature>
<evidence type="ECO:0000256" key="1">
    <source>
        <dbReference type="SAM" id="MobiDB-lite"/>
    </source>
</evidence>
<feature type="signal peptide" evidence="2">
    <location>
        <begin position="1"/>
        <end position="23"/>
    </location>
</feature>
<keyword evidence="4" id="KW-1185">Reference proteome</keyword>
<dbReference type="Proteomes" id="UP000519439">
    <property type="component" value="Unassembled WGS sequence"/>
</dbReference>
<sequence>MKKFLIATSTLICLMGAPLAAQAAASSSQPATSTEKAQPPKHATVRHHTAKHRSAMNQSKKHVKCAPGSQNPACHPTSTGSVR</sequence>
<organism evidence="3 4">
    <name type="scientific">Microvirga flocculans</name>
    <dbReference type="NCBI Taxonomy" id="217168"/>
    <lineage>
        <taxon>Bacteria</taxon>
        <taxon>Pseudomonadati</taxon>
        <taxon>Pseudomonadota</taxon>
        <taxon>Alphaproteobacteria</taxon>
        <taxon>Hyphomicrobiales</taxon>
        <taxon>Methylobacteriaceae</taxon>
        <taxon>Microvirga</taxon>
    </lineage>
</organism>
<dbReference type="EMBL" id="JACIDC010000002">
    <property type="protein sequence ID" value="MBB4039209.1"/>
    <property type="molecule type" value="Genomic_DNA"/>
</dbReference>
<feature type="region of interest" description="Disordered" evidence="1">
    <location>
        <begin position="23"/>
        <end position="83"/>
    </location>
</feature>
<feature type="compositionally biased region" description="Polar residues" evidence="1">
    <location>
        <begin position="68"/>
        <end position="83"/>
    </location>
</feature>